<dbReference type="SUPFAM" id="SSF56112">
    <property type="entry name" value="Protein kinase-like (PK-like)"/>
    <property type="match status" value="1"/>
</dbReference>
<dbReference type="PROSITE" id="PS50290">
    <property type="entry name" value="PI3_4_KINASE_3"/>
    <property type="match status" value="1"/>
</dbReference>
<dbReference type="PANTHER" id="PTHR11139">
    <property type="entry name" value="ATAXIA TELANGIECTASIA MUTATED ATM -RELATED"/>
    <property type="match status" value="1"/>
</dbReference>
<dbReference type="InterPro" id="IPR011009">
    <property type="entry name" value="Kinase-like_dom_sf"/>
</dbReference>
<dbReference type="InterPro" id="IPR018936">
    <property type="entry name" value="PI3/4_kinase_CS"/>
</dbReference>
<evidence type="ECO:0000259" key="14">
    <source>
        <dbReference type="PROSITE" id="PS50290"/>
    </source>
</evidence>
<evidence type="ECO:0000259" key="16">
    <source>
        <dbReference type="PROSITE" id="PS51190"/>
    </source>
</evidence>
<dbReference type="STRING" id="154538.A0A1M2VCV2"/>
<dbReference type="Pfam" id="PF02260">
    <property type="entry name" value="FATC"/>
    <property type="match status" value="1"/>
</dbReference>
<keyword evidence="7" id="KW-0227">DNA damage</keyword>
<evidence type="ECO:0000256" key="10">
    <source>
        <dbReference type="ARBA" id="ARBA00023204"/>
    </source>
</evidence>
<dbReference type="PROSITE" id="PS51190">
    <property type="entry name" value="FATC"/>
    <property type="match status" value="1"/>
</dbReference>
<dbReference type="Pfam" id="PF02259">
    <property type="entry name" value="FAT"/>
    <property type="match status" value="1"/>
</dbReference>
<protein>
    <recommendedName>
        <fullName evidence="3">non-specific serine/threonine protein kinase</fullName>
        <ecNumber evidence="3">2.7.11.1</ecNumber>
    </recommendedName>
</protein>
<dbReference type="GO" id="GO:0004674">
    <property type="term" value="F:protein serine/threonine kinase activity"/>
    <property type="evidence" value="ECO:0007669"/>
    <property type="project" value="UniProtKB-KW"/>
</dbReference>
<dbReference type="InterPro" id="IPR057564">
    <property type="entry name" value="HEAT_ATR"/>
</dbReference>
<dbReference type="SMART" id="SM00802">
    <property type="entry name" value="UME"/>
    <property type="match status" value="1"/>
</dbReference>
<dbReference type="InterPro" id="IPR012993">
    <property type="entry name" value="UME"/>
</dbReference>
<evidence type="ECO:0000256" key="1">
    <source>
        <dbReference type="ARBA" id="ARBA00004123"/>
    </source>
</evidence>
<reference evidence="17 18" key="1">
    <citation type="submission" date="2016-10" db="EMBL/GenBank/DDBJ databases">
        <title>Genome sequence of the basidiomycete white-rot fungus Trametes pubescens.</title>
        <authorList>
            <person name="Makela M.R."/>
            <person name="Granchi Z."/>
            <person name="Peng M."/>
            <person name="De Vries R.P."/>
            <person name="Grigoriev I."/>
            <person name="Riley R."/>
            <person name="Hilden K."/>
        </authorList>
    </citation>
    <scope>NUCLEOTIDE SEQUENCE [LARGE SCALE GENOMIC DNA]</scope>
    <source>
        <strain evidence="17 18">FBCC735</strain>
    </source>
</reference>
<dbReference type="Gene3D" id="1.10.1070.11">
    <property type="entry name" value="Phosphatidylinositol 3-/4-kinase, catalytic domain"/>
    <property type="match status" value="1"/>
</dbReference>
<feature type="domain" description="FAT" evidence="15">
    <location>
        <begin position="1097"/>
        <end position="1675"/>
    </location>
</feature>
<comment type="caution">
    <text evidence="17">The sequence shown here is derived from an EMBL/GenBank/DDBJ whole genome shotgun (WGS) entry which is preliminary data.</text>
</comment>
<feature type="domain" description="FATC" evidence="16">
    <location>
        <begin position="2093"/>
        <end position="2125"/>
    </location>
</feature>
<dbReference type="Pfam" id="PF25030">
    <property type="entry name" value="M-HEAT_ATR"/>
    <property type="match status" value="1"/>
</dbReference>
<evidence type="ECO:0000256" key="11">
    <source>
        <dbReference type="ARBA" id="ARBA00023242"/>
    </source>
</evidence>
<dbReference type="Pfam" id="PF00454">
    <property type="entry name" value="PI3_PI4_kinase"/>
    <property type="match status" value="1"/>
</dbReference>
<dbReference type="EMBL" id="MNAD01001463">
    <property type="protein sequence ID" value="OJT05395.1"/>
    <property type="molecule type" value="Genomic_DNA"/>
</dbReference>
<evidence type="ECO:0000256" key="8">
    <source>
        <dbReference type="ARBA" id="ARBA00022777"/>
    </source>
</evidence>
<evidence type="ECO:0000256" key="13">
    <source>
        <dbReference type="ARBA" id="ARBA00048679"/>
    </source>
</evidence>
<evidence type="ECO:0000256" key="9">
    <source>
        <dbReference type="ARBA" id="ARBA00022840"/>
    </source>
</evidence>
<evidence type="ECO:0000259" key="15">
    <source>
        <dbReference type="PROSITE" id="PS51189"/>
    </source>
</evidence>
<keyword evidence="8 17" id="KW-0418">Kinase</keyword>
<dbReference type="InterPro" id="IPR003152">
    <property type="entry name" value="FATC_dom"/>
</dbReference>
<dbReference type="Gene3D" id="3.30.1010.10">
    <property type="entry name" value="Phosphatidylinositol 3-kinase Catalytic Subunit, Chain A, domain 4"/>
    <property type="match status" value="1"/>
</dbReference>
<dbReference type="InterPro" id="IPR000403">
    <property type="entry name" value="PI3/4_kinase_cat_dom"/>
</dbReference>
<keyword evidence="6" id="KW-0547">Nucleotide-binding</keyword>
<evidence type="ECO:0000256" key="3">
    <source>
        <dbReference type="ARBA" id="ARBA00012513"/>
    </source>
</evidence>
<keyword evidence="4" id="KW-0723">Serine/threonine-protein kinase</keyword>
<evidence type="ECO:0000256" key="12">
    <source>
        <dbReference type="ARBA" id="ARBA00047899"/>
    </source>
</evidence>
<feature type="domain" description="PI3K/PI4K catalytic" evidence="14">
    <location>
        <begin position="1779"/>
        <end position="2088"/>
    </location>
</feature>
<dbReference type="PANTHER" id="PTHR11139:SF125">
    <property type="entry name" value="SERINE_THREONINE-PROTEIN KINASE MEC1"/>
    <property type="match status" value="1"/>
</dbReference>
<sequence>MSTLAAVFGFEVVAASCWTRLLLYRIESGPNDAWEKAERTMTATLRSSGFSAPDLADFHSLLKGLQSGDWEDAGESLGELCEAYLVRFVPLLDEKALQDIRDTLDDASSSYDALLAAVNKRLQELSASHESKEARSDVRASRQLARDAVEVIIEPHVLEWMDDDDSLTDIEFISRALAEVDSRFEKHPVWNTAATALKALAKKLGELPCLLIHGNESCSTETHQPNLDFAAVYLKVAFRILENDNSDRLADTVRAAVYDSLGKSLRHHTAATDERMFDDILGFITRGMRDPERLVRLAAGRALVDLVKLVQRLDDRVTELVLAIFQKITGLLRHTENRIKETTTVTVSLIGKASTGIALRESVCALVMQLCEYNPVLKGGAVLQLHTLVKHHQKSPYSLTAPYLHRIAPYLVHRLKTHPEGVQEFCNFLSVSQHDFVNLTLKHTLPQLFADSDLKGLQAVASEMSTSVAMLILDNTHHILAHAFMLQAVGHTNKTLHFILNVLKASANGANTLSITTIVESCNVLLLTEIVVCLGDDDLDVVDAASQGLRKVARLLAPPKSKLASGSDEEYAACMKEHMLGVISTLNDMLQEVHGKQSIESKQKILRSFGEFAKQVGSAISNVAPQIMATLQTTLIIPQLSDAALQSWHAFLAMLEPADIGPHVGPTSASFVASWSLFSDRGRQAAKQCLDYMVLNRGQELGPYLKELADLSSIPELSETNSALKELRSAWTPQQRLTALLERLDSESFAVAIQSAVELKAFLSEADEEYIRSLTFGDVFDPLVGHLIAALYRAACRDGEGMQTLHDLAFDCIGIVGAIDPDRFELRVNDNRMIMLSNFTDEAESMAFAMHLIRDVLVGAFRSTSDIKYQSYLAYAIQELLQFCKFTPALVNPGGSNSVPIRVRNRWNSLPKHVLETVSPLLESRFSLETRPLKPLSYPIYPQHATYRQWVQAWTSDLIQKVTGPRAAQIFQVFSSVVRNKDVGVAHHILPHLVLNILASGESDDGAVRMELLSVLEDQVNPNSRSSPDKKLLSAQIVFMLLDHLNKWLRAVRQDLARQKAEANSNRRVSRNSQISSDAGEQMMRIDSLLESIDQGLMADAAFQCKAYARSLMNLEQRLMAYRLRDARAKRDAEQRGDADAARTIGSTDYQDQYERLHELYAHLDEPDGMEGVSTVILSPSLEHQIRQHESTGAWTSAQSCWEVRLQYEPDNLEYHLGLLRCLRNLGHYDTLRTHVMGVLTKHPEWGTDLVGYQVESEWMVGRWDDVQALVEKTDARSPAVHLAQILLAMRTGDASAVNTSLLEARRVLGASITATGASGYRRSYDAVLNLHLVHELGVIHDVVKGLRAGPIGASQRSDQTFHNLLQRLSARFDSTLPTFRIREPILNMRRTAFHLSGSHSEAVKDATGKSWLTSSKIARKAGHTQTAYSAILQAQRCHTPYSFVENAKLVRTREDPLRALQELEKAMRLSGFLPPERSQGQDAVIDLTVGSDEMRMRAKIHVLRARYMDHSDRFEDSRVCKEFRRATDMWPKWESGQFHLGQFQDDCFKALPPADKKNRGMKMNFQTVRCFTRAIRYGSKYIYQTLPRVLTIWLDLAEDPRTNTGDIFKKINDEVSRAIKAAPTYKWYTAFPQIVSRIGVQHQSAYEVLAILLLTVIQEYPKQALWLFSAVAKSTDPTRANRSKAILNKLRSVNKNNVPALISTMTKVTADLLKLSKLEASDRKVLSMAKICGDLLKLLPSAVLIPLQESLTASVPPTSASDAQHKPFPVNAPTFTRIHDEIDIMSSMAKPKKMTIQGSDGQIYTFLAKKDDLRKDSRLMDFDAILNKLLKSDTDSRRRQLHIRTYGVVSLNEEAGLIQWVPNTAPIRPILLRLYDRQGIQSWNNTIRQAFDEIKTTPEHDEAAKVFANKVLSHFPPIMHEWFIETFPEPSVWLASRTSYSRTTAVMSMVGYILGLGDRHCENILLDTNCGDAVHVDFDCLFEKGQALETPEVVPFRLTQNIVDGFGVTGVEGVFRISCEVTLRLLRENKDCLMNVLDAFVHDPLVEWADRLRRLTRANPLVDMRTVSQDALGPIEEKLQGIFKLHKSSPGRQLSVSNHVQSLILQASDNQNLCRMYIGWAPYH</sequence>
<dbReference type="InterPro" id="IPR011989">
    <property type="entry name" value="ARM-like"/>
</dbReference>
<evidence type="ECO:0000313" key="18">
    <source>
        <dbReference type="Proteomes" id="UP000184267"/>
    </source>
</evidence>
<accession>A0A1M2VCV2</accession>
<dbReference type="InterPro" id="IPR036940">
    <property type="entry name" value="PI3/4_kinase_cat_sf"/>
</dbReference>
<dbReference type="GO" id="GO:0000077">
    <property type="term" value="P:DNA damage checkpoint signaling"/>
    <property type="evidence" value="ECO:0007669"/>
    <property type="project" value="TreeGrafter"/>
</dbReference>
<dbReference type="Pfam" id="PF23593">
    <property type="entry name" value="HEAT_ATR"/>
    <property type="match status" value="1"/>
</dbReference>
<dbReference type="GO" id="GO:0000723">
    <property type="term" value="P:telomere maintenance"/>
    <property type="evidence" value="ECO:0007669"/>
    <property type="project" value="TreeGrafter"/>
</dbReference>
<dbReference type="GO" id="GO:0005524">
    <property type="term" value="F:ATP binding"/>
    <property type="evidence" value="ECO:0007669"/>
    <property type="project" value="UniProtKB-KW"/>
</dbReference>
<dbReference type="PROSITE" id="PS00916">
    <property type="entry name" value="PI3_4_KINASE_2"/>
    <property type="match status" value="1"/>
</dbReference>
<dbReference type="InterPro" id="IPR016024">
    <property type="entry name" value="ARM-type_fold"/>
</dbReference>
<evidence type="ECO:0000256" key="4">
    <source>
        <dbReference type="ARBA" id="ARBA00022527"/>
    </source>
</evidence>
<dbReference type="OMA" id="YTVYSQM"/>
<comment type="similarity">
    <text evidence="2">Belongs to the PI3/PI4-kinase family. ATM subfamily.</text>
</comment>
<keyword evidence="9" id="KW-0067">ATP-binding</keyword>
<keyword evidence="11" id="KW-0539">Nucleus</keyword>
<evidence type="ECO:0000256" key="2">
    <source>
        <dbReference type="ARBA" id="ARBA00010769"/>
    </source>
</evidence>
<evidence type="ECO:0000256" key="6">
    <source>
        <dbReference type="ARBA" id="ARBA00022741"/>
    </source>
</evidence>
<dbReference type="PROSITE" id="PS51189">
    <property type="entry name" value="FAT"/>
    <property type="match status" value="1"/>
</dbReference>
<evidence type="ECO:0000256" key="5">
    <source>
        <dbReference type="ARBA" id="ARBA00022679"/>
    </source>
</evidence>
<dbReference type="Proteomes" id="UP000184267">
    <property type="component" value="Unassembled WGS sequence"/>
</dbReference>
<dbReference type="InterPro" id="IPR014009">
    <property type="entry name" value="PIK_FAT"/>
</dbReference>
<dbReference type="InterPro" id="IPR003151">
    <property type="entry name" value="PIK-rel_kinase_FAT"/>
</dbReference>
<dbReference type="InterPro" id="IPR050517">
    <property type="entry name" value="DDR_Repair_Kinase"/>
</dbReference>
<dbReference type="InterPro" id="IPR056802">
    <property type="entry name" value="ATR-like_M-HEAT"/>
</dbReference>
<comment type="subcellular location">
    <subcellularLocation>
        <location evidence="1">Nucleus</location>
    </subcellularLocation>
</comment>
<dbReference type="EC" id="2.7.11.1" evidence="3"/>
<dbReference type="CDD" id="cd00892">
    <property type="entry name" value="PIKKc_ATR"/>
    <property type="match status" value="1"/>
</dbReference>
<dbReference type="Gene3D" id="1.25.10.10">
    <property type="entry name" value="Leucine-rich Repeat Variant"/>
    <property type="match status" value="2"/>
</dbReference>
<organism evidence="17 18">
    <name type="scientific">Trametes pubescens</name>
    <name type="common">White-rot fungus</name>
    <dbReference type="NCBI Taxonomy" id="154538"/>
    <lineage>
        <taxon>Eukaryota</taxon>
        <taxon>Fungi</taxon>
        <taxon>Dikarya</taxon>
        <taxon>Basidiomycota</taxon>
        <taxon>Agaricomycotina</taxon>
        <taxon>Agaricomycetes</taxon>
        <taxon>Polyporales</taxon>
        <taxon>Polyporaceae</taxon>
        <taxon>Trametes</taxon>
    </lineage>
</organism>
<keyword evidence="18" id="KW-1185">Reference proteome</keyword>
<dbReference type="SMART" id="SM00146">
    <property type="entry name" value="PI3Kc"/>
    <property type="match status" value="1"/>
</dbReference>
<dbReference type="GO" id="GO:0005694">
    <property type="term" value="C:chromosome"/>
    <property type="evidence" value="ECO:0007669"/>
    <property type="project" value="TreeGrafter"/>
</dbReference>
<dbReference type="GO" id="GO:0005634">
    <property type="term" value="C:nucleus"/>
    <property type="evidence" value="ECO:0007669"/>
    <property type="project" value="UniProtKB-SubCell"/>
</dbReference>
<keyword evidence="5" id="KW-0808">Transferase</keyword>
<dbReference type="GO" id="GO:0006281">
    <property type="term" value="P:DNA repair"/>
    <property type="evidence" value="ECO:0007669"/>
    <property type="project" value="UniProtKB-KW"/>
</dbReference>
<gene>
    <name evidence="17" type="ORF">TRAPUB_3836</name>
</gene>
<comment type="catalytic activity">
    <reaction evidence="13">
        <text>L-seryl-[protein] + ATP = O-phospho-L-seryl-[protein] + ADP + H(+)</text>
        <dbReference type="Rhea" id="RHEA:17989"/>
        <dbReference type="Rhea" id="RHEA-COMP:9863"/>
        <dbReference type="Rhea" id="RHEA-COMP:11604"/>
        <dbReference type="ChEBI" id="CHEBI:15378"/>
        <dbReference type="ChEBI" id="CHEBI:29999"/>
        <dbReference type="ChEBI" id="CHEBI:30616"/>
        <dbReference type="ChEBI" id="CHEBI:83421"/>
        <dbReference type="ChEBI" id="CHEBI:456216"/>
        <dbReference type="EC" id="2.7.11.1"/>
    </reaction>
</comment>
<evidence type="ECO:0000313" key="17">
    <source>
        <dbReference type="EMBL" id="OJT05395.1"/>
    </source>
</evidence>
<dbReference type="Pfam" id="PF08064">
    <property type="entry name" value="UME"/>
    <property type="match status" value="1"/>
</dbReference>
<evidence type="ECO:0000256" key="7">
    <source>
        <dbReference type="ARBA" id="ARBA00022763"/>
    </source>
</evidence>
<dbReference type="SUPFAM" id="SSF48371">
    <property type="entry name" value="ARM repeat"/>
    <property type="match status" value="1"/>
</dbReference>
<keyword evidence="10" id="KW-0234">DNA repair</keyword>
<comment type="catalytic activity">
    <reaction evidence="12">
        <text>L-threonyl-[protein] + ATP = O-phospho-L-threonyl-[protein] + ADP + H(+)</text>
        <dbReference type="Rhea" id="RHEA:46608"/>
        <dbReference type="Rhea" id="RHEA-COMP:11060"/>
        <dbReference type="Rhea" id="RHEA-COMP:11605"/>
        <dbReference type="ChEBI" id="CHEBI:15378"/>
        <dbReference type="ChEBI" id="CHEBI:30013"/>
        <dbReference type="ChEBI" id="CHEBI:30616"/>
        <dbReference type="ChEBI" id="CHEBI:61977"/>
        <dbReference type="ChEBI" id="CHEBI:456216"/>
        <dbReference type="EC" id="2.7.11.1"/>
    </reaction>
</comment>
<name>A0A1M2VCV2_TRAPU</name>
<dbReference type="OrthoDB" id="381190at2759"/>
<proteinExistence type="inferred from homology"/>
<dbReference type="SMART" id="SM01343">
    <property type="entry name" value="FATC"/>
    <property type="match status" value="1"/>
</dbReference>